<evidence type="ECO:0000256" key="8">
    <source>
        <dbReference type="ARBA" id="ARBA00022705"/>
    </source>
</evidence>
<dbReference type="InterPro" id="IPR049901">
    <property type="entry name" value="PV_NS1-NUC"/>
</dbReference>
<evidence type="ECO:0000256" key="3">
    <source>
        <dbReference type="ARBA" id="ARBA00009826"/>
    </source>
</evidence>
<dbReference type="GO" id="GO:0004519">
    <property type="term" value="F:endonuclease activity"/>
    <property type="evidence" value="ECO:0007669"/>
    <property type="project" value="UniProtKB-UniRule"/>
</dbReference>
<dbReference type="Gene3D" id="3.40.1310.20">
    <property type="match status" value="1"/>
</dbReference>
<dbReference type="InterPro" id="IPR001257">
    <property type="entry name" value="Parvovirus_NS1_helicase"/>
</dbReference>
<dbReference type="GO" id="GO:0003678">
    <property type="term" value="F:DNA helicase activity"/>
    <property type="evidence" value="ECO:0007669"/>
    <property type="project" value="UniProtKB-EC"/>
</dbReference>
<dbReference type="GO" id="GO:0005524">
    <property type="term" value="F:ATP binding"/>
    <property type="evidence" value="ECO:0007669"/>
    <property type="project" value="UniProtKB-KW"/>
</dbReference>
<feature type="domain" description="PV NS1-Nuc" evidence="28">
    <location>
        <begin position="21"/>
        <end position="271"/>
    </location>
</feature>
<dbReference type="InterPro" id="IPR014015">
    <property type="entry name" value="Helicase_SF3_DNA-vir"/>
</dbReference>
<evidence type="ECO:0000256" key="26">
    <source>
        <dbReference type="SAM" id="MobiDB-lite"/>
    </source>
</evidence>
<evidence type="ECO:0000256" key="2">
    <source>
        <dbReference type="ARBA" id="ARBA00004147"/>
    </source>
</evidence>
<keyword evidence="18" id="KW-1194">Viral DNA replication</keyword>
<accession>A0A9E8LRI8</accession>
<keyword evidence="8 25" id="KW-0235">DNA replication</keyword>
<evidence type="ECO:0000256" key="15">
    <source>
        <dbReference type="ARBA" id="ARBA00022840"/>
    </source>
</evidence>
<evidence type="ECO:0000259" key="27">
    <source>
        <dbReference type="PROSITE" id="PS51206"/>
    </source>
</evidence>
<keyword evidence="16" id="KW-0460">Magnesium</keyword>
<sequence length="617" mass="70983">MAQASLEMELAETVSFYRDQEDKLTLSFVFKTHEGSIKEHGHEEKELGWSVWTKQPVGNDTHRQVRKNIQDELDLADKENGEEVDIPSILQENVSNQLACVQQALFDLFQAKGWTPDTVKWFIQVEWGRDTHLHTHVLIHHPELKPVMGKWLLKFLRERWARNMVACYKDPLDMTEKITLRRAIENNEWVQILTYKHKSTRKEYTKCVNFTELVANYFLQKPPVKQTVTDQNTDMKPGYIMSLDSAFKINGKSYNTRKLIAKKLREINQPRDIEVDTTKPQDAKRRRVETQKEITIKETCVKLYNLRVVTVEDWMLEDPDSYIHHVSQAGGEQIVKNILSIAALRLSRFMTAFDLILEKPHQKVRDIKDLKVYQIFASNGYNPYKVLHAMMCCLNKESGKRNTIYFNGPASTGKSLLAQTLCNLVGNVGCYNPANVNFPFNDCTSKNIIWVEECGNFGQQVNQFKAVCSGQSIRIDQKGKGSQSIEPTPVVLTTNEAIEQVRVGCELRPEHTQPIKDRMVNIRLHYRLPGDFGLIDKHEYATAFNWMVSKGYKPTMASYTHHWGNVPDWAENWAEPSIKEFEVPGSSSEPSDEDLAASDLLEKLLGEWEPDEQETSG</sequence>
<keyword evidence="21" id="KW-0804">Transcription</keyword>
<dbReference type="GO" id="GO:0039693">
    <property type="term" value="P:viral DNA genome replication"/>
    <property type="evidence" value="ECO:0007669"/>
    <property type="project" value="UniProtKB-KW"/>
</dbReference>
<dbReference type="Pfam" id="PF12433">
    <property type="entry name" value="PV_NSP1"/>
    <property type="match status" value="1"/>
</dbReference>
<keyword evidence="22" id="KW-0231">Viral genome packaging</keyword>
<dbReference type="GO" id="GO:0003677">
    <property type="term" value="F:DNA binding"/>
    <property type="evidence" value="ECO:0007669"/>
    <property type="project" value="UniProtKB-UniRule"/>
</dbReference>
<evidence type="ECO:0000256" key="25">
    <source>
        <dbReference type="PROSITE-ProRule" id="PRU01366"/>
    </source>
</evidence>
<evidence type="ECO:0000256" key="23">
    <source>
        <dbReference type="ARBA" id="ARBA00032999"/>
    </source>
</evidence>
<evidence type="ECO:0000256" key="13">
    <source>
        <dbReference type="ARBA" id="ARBA00022801"/>
    </source>
</evidence>
<organism evidence="29">
    <name type="scientific">Newlavirus</name>
    <dbReference type="NCBI Taxonomy" id="2880839"/>
    <lineage>
        <taxon>Viruses</taxon>
        <taxon>Monodnaviria</taxon>
        <taxon>Shotokuvirae</taxon>
        <taxon>Cossaviricota</taxon>
        <taxon>Quintoviricetes</taxon>
        <taxon>Piccovirales</taxon>
        <taxon>Parvoviridae</taxon>
        <taxon>Parvovirinae</taxon>
        <taxon>Protoparvovirus</taxon>
        <taxon>Protoparvovirus carnivoran5</taxon>
    </lineage>
</organism>
<dbReference type="InterPro" id="IPR021076">
    <property type="entry name" value="Parvovirus_NS1_N"/>
</dbReference>
<dbReference type="SUPFAM" id="SSF55464">
    <property type="entry name" value="Origin of replication-binding domain, RBD-like"/>
    <property type="match status" value="1"/>
</dbReference>
<keyword evidence="12 25" id="KW-0255">Endonuclease</keyword>
<evidence type="ECO:0000256" key="14">
    <source>
        <dbReference type="ARBA" id="ARBA00022806"/>
    </source>
</evidence>
<evidence type="ECO:0000256" key="18">
    <source>
        <dbReference type="ARBA" id="ARBA00023109"/>
    </source>
</evidence>
<dbReference type="PROSITE" id="PS51206">
    <property type="entry name" value="SF3_HELICASE_1"/>
    <property type="match status" value="1"/>
</dbReference>
<evidence type="ECO:0000256" key="22">
    <source>
        <dbReference type="ARBA" id="ARBA00023219"/>
    </source>
</evidence>
<evidence type="ECO:0000256" key="24">
    <source>
        <dbReference type="ARBA" id="ARBA00047995"/>
    </source>
</evidence>
<protein>
    <recommendedName>
        <fullName evidence="5">Initiator protein NS1</fullName>
        <ecNumber evidence="4">3.6.4.12</ecNumber>
    </recommendedName>
    <alternativeName>
        <fullName evidence="23">Non-structural protein NS1</fullName>
    </alternativeName>
</protein>
<keyword evidence="15" id="KW-0067">ATP-binding</keyword>
<keyword evidence="11 25" id="KW-0547">Nucleotide-binding</keyword>
<dbReference type="Pfam" id="PF01057">
    <property type="entry name" value="Parvo_NS1"/>
    <property type="match status" value="1"/>
</dbReference>
<comment type="catalytic activity">
    <reaction evidence="24">
        <text>ATP + H2O = ADP + phosphate + H(+)</text>
        <dbReference type="Rhea" id="RHEA:13065"/>
        <dbReference type="ChEBI" id="CHEBI:15377"/>
        <dbReference type="ChEBI" id="CHEBI:15378"/>
        <dbReference type="ChEBI" id="CHEBI:30616"/>
        <dbReference type="ChEBI" id="CHEBI:43474"/>
        <dbReference type="ChEBI" id="CHEBI:456216"/>
        <dbReference type="EC" id="3.6.4.12"/>
    </reaction>
</comment>
<dbReference type="SUPFAM" id="SSF52540">
    <property type="entry name" value="P-loop containing nucleoside triphosphate hydrolases"/>
    <property type="match status" value="1"/>
</dbReference>
<keyword evidence="9 25" id="KW-0540">Nuclease</keyword>
<keyword evidence="20 25" id="KW-0238">DNA-binding</keyword>
<name>A0A9E8LRI8_9VIRU</name>
<evidence type="ECO:0000256" key="12">
    <source>
        <dbReference type="ARBA" id="ARBA00022759"/>
    </source>
</evidence>
<dbReference type="PROSITE" id="PS52022">
    <property type="entry name" value="PV_NS1_NUC"/>
    <property type="match status" value="1"/>
</dbReference>
<dbReference type="GO" id="GO:0042025">
    <property type="term" value="C:host cell nucleus"/>
    <property type="evidence" value="ECO:0007669"/>
    <property type="project" value="UniProtKB-SubCell"/>
</dbReference>
<evidence type="ECO:0000256" key="4">
    <source>
        <dbReference type="ARBA" id="ARBA00012551"/>
    </source>
</evidence>
<dbReference type="GO" id="GO:0046872">
    <property type="term" value="F:metal ion binding"/>
    <property type="evidence" value="ECO:0007669"/>
    <property type="project" value="UniProtKB-KW"/>
</dbReference>
<evidence type="ECO:0000256" key="21">
    <source>
        <dbReference type="ARBA" id="ARBA00023163"/>
    </source>
</evidence>
<evidence type="ECO:0000256" key="16">
    <source>
        <dbReference type="ARBA" id="ARBA00022842"/>
    </source>
</evidence>
<evidence type="ECO:0000256" key="10">
    <source>
        <dbReference type="ARBA" id="ARBA00022723"/>
    </source>
</evidence>
<dbReference type="GO" id="GO:0006260">
    <property type="term" value="P:DNA replication"/>
    <property type="evidence" value="ECO:0007669"/>
    <property type="project" value="UniProtKB-UniRule"/>
</dbReference>
<dbReference type="GO" id="GO:0016787">
    <property type="term" value="F:hydrolase activity"/>
    <property type="evidence" value="ECO:0007669"/>
    <property type="project" value="UniProtKB-KW"/>
</dbReference>
<dbReference type="EMBL" id="ON959795">
    <property type="protein sequence ID" value="UZZ82231.1"/>
    <property type="molecule type" value="Genomic_DNA"/>
</dbReference>
<keyword evidence="13 25" id="KW-0378">Hydrolase</keyword>
<evidence type="ECO:0000256" key="5">
    <source>
        <dbReference type="ARBA" id="ARBA00020731"/>
    </source>
</evidence>
<feature type="compositionally biased region" description="Acidic residues" evidence="26">
    <location>
        <begin position="608"/>
        <end position="617"/>
    </location>
</feature>
<evidence type="ECO:0000313" key="29">
    <source>
        <dbReference type="EMBL" id="UZZ82231.1"/>
    </source>
</evidence>
<comment type="similarity">
    <text evidence="3">Belongs to the parvoviruses initiator protein NS1 family.</text>
</comment>
<keyword evidence="19 25" id="KW-0190">Covalent protein-DNA linkage</keyword>
<evidence type="ECO:0000256" key="9">
    <source>
        <dbReference type="ARBA" id="ARBA00022722"/>
    </source>
</evidence>
<dbReference type="EC" id="3.6.4.12" evidence="4"/>
<reference evidence="29" key="2">
    <citation type="submission" date="2022-07" db="EMBL/GenBank/DDBJ databases">
        <authorList>
            <person name="Lanave G."/>
            <person name="Ndiana L."/>
            <person name="Martella V."/>
            <person name="Pellegrini F."/>
            <person name="Decaro N."/>
        </authorList>
    </citation>
    <scope>NUCLEOTIDE SEQUENCE</scope>
    <source>
        <strain evidence="29">ITA/2014/51.20-109</strain>
    </source>
</reference>
<keyword evidence="14" id="KW-0347">Helicase</keyword>
<feature type="short sequence motif" description="RCR-3" evidence="25">
    <location>
        <begin position="217"/>
        <end position="221"/>
    </location>
</feature>
<evidence type="ECO:0000256" key="17">
    <source>
        <dbReference type="ARBA" id="ARBA00023015"/>
    </source>
</evidence>
<evidence type="ECO:0000259" key="28">
    <source>
        <dbReference type="PROSITE" id="PS52022"/>
    </source>
</evidence>
<proteinExistence type="inferred from homology"/>
<feature type="domain" description="SF3 helicase" evidence="27">
    <location>
        <begin position="382"/>
        <end position="537"/>
    </location>
</feature>
<keyword evidence="6 25" id="KW-1048">Host nucleus</keyword>
<comment type="cofactor">
    <cofactor evidence="1">
        <name>Mg(2+)</name>
        <dbReference type="ChEBI" id="CHEBI:18420"/>
    </cofactor>
</comment>
<keyword evidence="17" id="KW-0805">Transcription regulation</keyword>
<evidence type="ECO:0000256" key="20">
    <source>
        <dbReference type="ARBA" id="ARBA00023125"/>
    </source>
</evidence>
<keyword evidence="7" id="KW-1188">Viral release from host cell</keyword>
<evidence type="ECO:0000256" key="1">
    <source>
        <dbReference type="ARBA" id="ARBA00001946"/>
    </source>
</evidence>
<reference evidence="29" key="1">
    <citation type="journal article" date="2022" name="Virus Res.">
        <title>Detection at high prevalence of newlavirus (protoparvovirus) in the carcasses of red foxes.</title>
        <authorList>
            <person name="Lanave G."/>
            <person name="Ndiana L.A."/>
            <person name="Pellegrini F."/>
            <person name="Diakoudi G."/>
            <person name="Di Martino B."/>
            <person name="Sgroi G."/>
            <person name="D'Alessio N."/>
            <person name="Vasinioti V."/>
            <person name="Camero M."/>
            <person name="Canuti M."/>
            <person name="Otranto D."/>
            <person name="Decaro N."/>
            <person name="Buonavoglia C."/>
            <person name="Martella V."/>
        </authorList>
    </citation>
    <scope>NUCLEOTIDE SEQUENCE</scope>
    <source>
        <strain evidence="29">ITA/2014/51.20-109</strain>
    </source>
</reference>
<evidence type="ECO:0000256" key="19">
    <source>
        <dbReference type="ARBA" id="ARBA00023124"/>
    </source>
</evidence>
<dbReference type="Gene3D" id="3.40.50.300">
    <property type="entry name" value="P-loop containing nucleotide triphosphate hydrolases"/>
    <property type="match status" value="1"/>
</dbReference>
<evidence type="ECO:0000256" key="6">
    <source>
        <dbReference type="ARBA" id="ARBA00022562"/>
    </source>
</evidence>
<feature type="short sequence motif" description="RCR-2" evidence="25">
    <location>
        <begin position="134"/>
        <end position="136"/>
    </location>
</feature>
<comment type="subcellular location">
    <subcellularLocation>
        <location evidence="2 25">Host nucleus</location>
    </subcellularLocation>
</comment>
<evidence type="ECO:0000256" key="7">
    <source>
        <dbReference type="ARBA" id="ARBA00022612"/>
    </source>
</evidence>
<dbReference type="InterPro" id="IPR027417">
    <property type="entry name" value="P-loop_NTPase"/>
</dbReference>
<keyword evidence="10" id="KW-0479">Metal-binding</keyword>
<evidence type="ECO:0000256" key="11">
    <source>
        <dbReference type="ARBA" id="ARBA00022741"/>
    </source>
</evidence>
<feature type="active site" description="For nuclease activity" evidence="25">
    <location>
        <position position="217"/>
    </location>
</feature>
<feature type="region of interest" description="Disordered" evidence="26">
    <location>
        <begin position="581"/>
        <end position="617"/>
    </location>
</feature>